<organism evidence="1 2">
    <name type="scientific">Oceanobacillus kimchii</name>
    <dbReference type="NCBI Taxonomy" id="746691"/>
    <lineage>
        <taxon>Bacteria</taxon>
        <taxon>Bacillati</taxon>
        <taxon>Bacillota</taxon>
        <taxon>Bacilli</taxon>
        <taxon>Bacillales</taxon>
        <taxon>Bacillaceae</taxon>
        <taxon>Oceanobacillus</taxon>
    </lineage>
</organism>
<keyword evidence="2" id="KW-1185">Reference proteome</keyword>
<dbReference type="Proteomes" id="UP001275436">
    <property type="component" value="Unassembled WGS sequence"/>
</dbReference>
<evidence type="ECO:0000313" key="1">
    <source>
        <dbReference type="EMBL" id="GLO64747.1"/>
    </source>
</evidence>
<evidence type="ECO:0000313" key="2">
    <source>
        <dbReference type="Proteomes" id="UP001275436"/>
    </source>
</evidence>
<gene>
    <name evidence="1" type="ORF">MACH08_05310</name>
</gene>
<sequence length="122" mass="14446">MRKFEYKQPRIHSGQLRTPVTFYEYAPKPGPEPGEQEERVLFECMAKVDKVWLKDLERAKTNGTVSDVTITIRDPHADYIPNDKHYVSIDHPYYKDMKYNVKDVLPDLQQKDFINIVGRFEK</sequence>
<proteinExistence type="predicted"/>
<accession>A0ABQ5TFB7</accession>
<protein>
    <recommendedName>
        <fullName evidence="3">Phage head-tail adapter protein</fullName>
    </recommendedName>
</protein>
<evidence type="ECO:0008006" key="3">
    <source>
        <dbReference type="Google" id="ProtNLM"/>
    </source>
</evidence>
<name>A0ABQ5TFB7_9BACI</name>
<comment type="caution">
    <text evidence="1">The sequence shown here is derived from an EMBL/GenBank/DDBJ whole genome shotgun (WGS) entry which is preliminary data.</text>
</comment>
<reference evidence="1 2" key="1">
    <citation type="submission" date="2023-02" db="EMBL/GenBank/DDBJ databases">
        <title>Oceanobacillus kimchii IFOP_LL358 isolated form Alexandrium catenella lab strain.</title>
        <authorList>
            <person name="Gajardo G."/>
            <person name="Ueki S."/>
            <person name="Maruyama F."/>
        </authorList>
    </citation>
    <scope>NUCLEOTIDE SEQUENCE [LARGE SCALE GENOMIC DNA]</scope>
    <source>
        <strain evidence="1 2">IFOP_LL358</strain>
    </source>
</reference>
<dbReference type="EMBL" id="BSKO01000001">
    <property type="protein sequence ID" value="GLO64747.1"/>
    <property type="molecule type" value="Genomic_DNA"/>
</dbReference>